<keyword evidence="3" id="KW-1185">Reference proteome</keyword>
<accession>W7KBJ2</accession>
<evidence type="ECO:0000313" key="2">
    <source>
        <dbReference type="EMBL" id="EWC90395.1"/>
    </source>
</evidence>
<name>W7KBJ2_PLAFO</name>
<feature type="transmembrane region" description="Helical" evidence="1">
    <location>
        <begin position="49"/>
        <end position="68"/>
    </location>
</feature>
<evidence type="ECO:0000313" key="3">
    <source>
        <dbReference type="Proteomes" id="UP000030673"/>
    </source>
</evidence>
<dbReference type="Proteomes" id="UP000030673">
    <property type="component" value="Unassembled WGS sequence"/>
</dbReference>
<proteinExistence type="predicted"/>
<keyword evidence="1" id="KW-0472">Membrane</keyword>
<keyword evidence="1" id="KW-0812">Transmembrane</keyword>
<reference evidence="2 3" key="1">
    <citation type="submission" date="2013-02" db="EMBL/GenBank/DDBJ databases">
        <title>The Genome Sequence of Plasmodium falciparum NF54.</title>
        <authorList>
            <consortium name="The Broad Institute Genome Sequencing Platform"/>
            <consortium name="The Broad Institute Genome Sequencing Center for Infectious Disease"/>
            <person name="Neafsey D."/>
            <person name="Cheeseman I."/>
            <person name="Volkman S."/>
            <person name="Adams J."/>
            <person name="Walker B."/>
            <person name="Young S.K."/>
            <person name="Zeng Q."/>
            <person name="Gargeya S."/>
            <person name="Fitzgerald M."/>
            <person name="Haas B."/>
            <person name="Abouelleil A."/>
            <person name="Alvarado L."/>
            <person name="Arachchi H.M."/>
            <person name="Berlin A.M."/>
            <person name="Chapman S.B."/>
            <person name="Dewar J."/>
            <person name="Goldberg J."/>
            <person name="Griggs A."/>
            <person name="Gujja S."/>
            <person name="Hansen M."/>
            <person name="Howarth C."/>
            <person name="Imamovic A."/>
            <person name="Larimer J."/>
            <person name="McCowan C."/>
            <person name="Murphy C."/>
            <person name="Neiman D."/>
            <person name="Pearson M."/>
            <person name="Priest M."/>
            <person name="Roberts A."/>
            <person name="Saif S."/>
            <person name="Shea T."/>
            <person name="Sisk P."/>
            <person name="Sykes S."/>
            <person name="Wortman J."/>
            <person name="Nusbaum C."/>
            <person name="Birren B."/>
        </authorList>
    </citation>
    <scope>NUCLEOTIDE SEQUENCE [LARGE SCALE GENOMIC DNA]</scope>
    <source>
        <strain evidence="2 3">NF54</strain>
    </source>
</reference>
<dbReference type="EMBL" id="KE123747">
    <property type="protein sequence ID" value="EWC90395.1"/>
    <property type="molecule type" value="Genomic_DNA"/>
</dbReference>
<protein>
    <submittedName>
        <fullName evidence="2">Uncharacterized protein</fullName>
    </submittedName>
</protein>
<dbReference type="AlphaFoldDB" id="W7KBJ2"/>
<evidence type="ECO:0000256" key="1">
    <source>
        <dbReference type="SAM" id="Phobius"/>
    </source>
</evidence>
<gene>
    <name evidence="2" type="ORF">PFNF54_00790</name>
</gene>
<sequence>MNYFSKYKVIESNRLLYTSNVKYDNYFININKKNQVKNKNESYSFIKLLFRKCIIFFIIYFLFIIPLVSTQNYT</sequence>
<organism evidence="2 3">
    <name type="scientific">Plasmodium falciparum (isolate NF54)</name>
    <dbReference type="NCBI Taxonomy" id="5843"/>
    <lineage>
        <taxon>Eukaryota</taxon>
        <taxon>Sar</taxon>
        <taxon>Alveolata</taxon>
        <taxon>Apicomplexa</taxon>
        <taxon>Aconoidasida</taxon>
        <taxon>Haemosporida</taxon>
        <taxon>Plasmodiidae</taxon>
        <taxon>Plasmodium</taxon>
        <taxon>Plasmodium (Laverania)</taxon>
    </lineage>
</organism>
<keyword evidence="1" id="KW-1133">Transmembrane helix</keyword>